<evidence type="ECO:0000313" key="10">
    <source>
        <dbReference type="EMBL" id="UXH31026.1"/>
    </source>
</evidence>
<dbReference type="Pfam" id="PF01555">
    <property type="entry name" value="N6_N4_Mtase"/>
    <property type="match status" value="1"/>
</dbReference>
<evidence type="ECO:0000256" key="7">
    <source>
        <dbReference type="ARBA" id="ARBA00023125"/>
    </source>
</evidence>
<organism evidence="10">
    <name type="scientific">Methanothermobacter wolfeii</name>
    <name type="common">Methanobacterium wolfei</name>
    <dbReference type="NCBI Taxonomy" id="145261"/>
    <lineage>
        <taxon>Archaea</taxon>
        <taxon>Methanobacteriati</taxon>
        <taxon>Methanobacteriota</taxon>
        <taxon>Methanomada group</taxon>
        <taxon>Methanobacteria</taxon>
        <taxon>Methanobacteriales</taxon>
        <taxon>Methanobacteriaceae</taxon>
        <taxon>Methanothermobacter</taxon>
    </lineage>
</organism>
<dbReference type="Gene3D" id="3.40.50.150">
    <property type="entry name" value="Vaccinia Virus protein VP39"/>
    <property type="match status" value="1"/>
</dbReference>
<comment type="similarity">
    <text evidence="1">Belongs to the N(4)/N(6)-methyltransferase family. N(4) subfamily.</text>
</comment>
<dbReference type="Proteomes" id="UP001065373">
    <property type="component" value="Chromosome"/>
</dbReference>
<evidence type="ECO:0000256" key="5">
    <source>
        <dbReference type="ARBA" id="ARBA00022691"/>
    </source>
</evidence>
<accession>A0A9E7UMN4</accession>
<feature type="domain" description="DNA methylase N-4/N-6" evidence="9">
    <location>
        <begin position="24"/>
        <end position="231"/>
    </location>
</feature>
<protein>
    <recommendedName>
        <fullName evidence="2">site-specific DNA-methyltransferase (cytosine-N(4)-specific)</fullName>
        <ecNumber evidence="2">2.1.1.113</ecNumber>
    </recommendedName>
</protein>
<dbReference type="InterPro" id="IPR002941">
    <property type="entry name" value="DNA_methylase_N4/N6"/>
</dbReference>
<dbReference type="GeneID" id="75106709"/>
<evidence type="ECO:0000256" key="8">
    <source>
        <dbReference type="ARBA" id="ARBA00049120"/>
    </source>
</evidence>
<evidence type="ECO:0000259" key="9">
    <source>
        <dbReference type="Pfam" id="PF01555"/>
    </source>
</evidence>
<dbReference type="REBASE" id="3451">
    <property type="entry name" value="M.MwoI"/>
</dbReference>
<dbReference type="InterPro" id="IPR029063">
    <property type="entry name" value="SAM-dependent_MTases_sf"/>
</dbReference>
<comment type="catalytic activity">
    <reaction evidence="8">
        <text>a 2'-deoxycytidine in DNA + S-adenosyl-L-methionine = an N(4)-methyl-2'-deoxycytidine in DNA + S-adenosyl-L-homocysteine + H(+)</text>
        <dbReference type="Rhea" id="RHEA:16857"/>
        <dbReference type="Rhea" id="RHEA-COMP:11369"/>
        <dbReference type="Rhea" id="RHEA-COMP:13674"/>
        <dbReference type="ChEBI" id="CHEBI:15378"/>
        <dbReference type="ChEBI" id="CHEBI:57856"/>
        <dbReference type="ChEBI" id="CHEBI:59789"/>
        <dbReference type="ChEBI" id="CHEBI:85452"/>
        <dbReference type="ChEBI" id="CHEBI:137933"/>
        <dbReference type="EC" id="2.1.1.113"/>
    </reaction>
</comment>
<dbReference type="AlphaFoldDB" id="A0A9E7UMN4"/>
<keyword evidence="3" id="KW-0489">Methyltransferase</keyword>
<dbReference type="PROSITE" id="PS00093">
    <property type="entry name" value="N4_MTASE"/>
    <property type="match status" value="1"/>
</dbReference>
<keyword evidence="4" id="KW-0808">Transferase</keyword>
<keyword evidence="6" id="KW-0680">Restriction system</keyword>
<dbReference type="InterPro" id="IPR001091">
    <property type="entry name" value="RM_Methyltransferase"/>
</dbReference>
<dbReference type="EMBL" id="CP104550">
    <property type="protein sequence ID" value="UXH31026.1"/>
    <property type="molecule type" value="Genomic_DNA"/>
</dbReference>
<keyword evidence="7" id="KW-0238">DNA-binding</keyword>
<dbReference type="GO" id="GO:0032259">
    <property type="term" value="P:methylation"/>
    <property type="evidence" value="ECO:0007669"/>
    <property type="project" value="UniProtKB-KW"/>
</dbReference>
<evidence type="ECO:0000256" key="2">
    <source>
        <dbReference type="ARBA" id="ARBA00012185"/>
    </source>
</evidence>
<dbReference type="RefSeq" id="WP_261599398.1">
    <property type="nucleotide sequence ID" value="NZ_CP104550.1"/>
</dbReference>
<dbReference type="GO" id="GO:0009307">
    <property type="term" value="P:DNA restriction-modification system"/>
    <property type="evidence" value="ECO:0007669"/>
    <property type="project" value="UniProtKB-KW"/>
</dbReference>
<gene>
    <name evidence="10" type="ORF">N5910_05615</name>
</gene>
<name>A0A9E7UMN4_METWO</name>
<dbReference type="GO" id="GO:0008170">
    <property type="term" value="F:N-methyltransferase activity"/>
    <property type="evidence" value="ECO:0007669"/>
    <property type="project" value="InterPro"/>
</dbReference>
<reference evidence="10" key="1">
    <citation type="submission" date="2022-09" db="EMBL/GenBank/DDBJ databases">
        <title>Characterization of three MwoI isoschizomers from sequenced genome and metagenomes.</title>
        <authorList>
            <person name="Fomenkov A."/>
            <person name="Xu S.Y."/>
            <person name="Roberts R.J."/>
        </authorList>
    </citation>
    <scope>NUCLEOTIDE SEQUENCE</scope>
    <source>
        <strain evidence="10">DSM 2970</strain>
    </source>
</reference>
<dbReference type="SUPFAM" id="SSF53335">
    <property type="entry name" value="S-adenosyl-L-methionine-dependent methyltransferases"/>
    <property type="match status" value="1"/>
</dbReference>
<dbReference type="EC" id="2.1.1.113" evidence="2"/>
<dbReference type="InterPro" id="IPR017985">
    <property type="entry name" value="MeTrfase_CN4_CS"/>
</dbReference>
<proteinExistence type="inferred from homology"/>
<evidence type="ECO:0000256" key="4">
    <source>
        <dbReference type="ARBA" id="ARBA00022679"/>
    </source>
</evidence>
<dbReference type="SMR" id="A0A9E7UMN4"/>
<sequence length="668" mass="77723">MVKGKILFGDVFSALRCLEDNSISVALTSPPYWRQRDYGFKGQIGREKTPEEYIGRLIVIFRELRAKLKDDGVFFLNIGDKYKNRYGKSHLLQIPYRLAAHMIKDGWKLLDIIIWYKPNHMPSSVKDRFTNTYEPVLVFGKSDENIYTKKHPVLKIPLQQTKWKHTAVFPEKLVSSLLSRCNLKDGDYILDPFAGTGTTGAVVKKMKYQLYPKDLNVILIEKGKKFLDIITERTGIKEIKELKSSEYTWEPVNDKLAFSEDKPLIIIEDTHGETFIAKNSEEFSRIIMGMLSEEFQDFHREDAVYFFGVKNWKLSDLVLPGLLIDHGFILRNMIIIEDGSSWYPVFMLVKDTTRVNYKFYIDRIRKKPKTVLPEKWNQEDFIGLIVNDNLSKKPRKGEVVDIISTYSQDNFPKIVAVSWEDDNISLELCLNPRKDEFIMESLQFTCPHCGTQLIDTYDPLGDNICYNCQKEIYGKNSLPILKESKEIIESLESVENGEYQVGENIKPQYQKRCKESKSKFAGMERMNWGASPGARKTIIGDSFSKMRLYRLDQPTIARYLNIYMKKNDLRIKDITQALPPEYKHTVGHWFRKDFGGSIPLPEDVTLLEEILKLDKEFARILKRSVLKLQTVKHSLKGKNPGDFLELEENKLKEYLTKTYMPPSYYIKK</sequence>
<dbReference type="GO" id="GO:0003677">
    <property type="term" value="F:DNA binding"/>
    <property type="evidence" value="ECO:0007669"/>
    <property type="project" value="UniProtKB-KW"/>
</dbReference>
<dbReference type="GO" id="GO:0015667">
    <property type="term" value="F:site-specific DNA-methyltransferase (cytosine-N4-specific) activity"/>
    <property type="evidence" value="ECO:0007669"/>
    <property type="project" value="UniProtKB-EC"/>
</dbReference>
<evidence type="ECO:0000256" key="3">
    <source>
        <dbReference type="ARBA" id="ARBA00022603"/>
    </source>
</evidence>
<evidence type="ECO:0000256" key="1">
    <source>
        <dbReference type="ARBA" id="ARBA00010203"/>
    </source>
</evidence>
<dbReference type="PRINTS" id="PR00508">
    <property type="entry name" value="S21N4MTFRASE"/>
</dbReference>
<keyword evidence="5" id="KW-0949">S-adenosyl-L-methionine</keyword>
<evidence type="ECO:0000256" key="6">
    <source>
        <dbReference type="ARBA" id="ARBA00022747"/>
    </source>
</evidence>